<protein>
    <submittedName>
        <fullName evidence="1">Phage envelope protein</fullName>
    </submittedName>
</protein>
<evidence type="ECO:0000313" key="1">
    <source>
        <dbReference type="EMBL" id="VFB04313.1"/>
    </source>
</evidence>
<keyword evidence="1" id="KW-0261">Viral envelope protein</keyword>
<dbReference type="AlphaFoldDB" id="A0A4U8WDR3"/>
<dbReference type="Gene3D" id="3.30.1810.10">
    <property type="entry name" value="YdfO-like"/>
    <property type="match status" value="1"/>
</dbReference>
<sequence length="132" mass="15618">MKKMFKVEQIEKAHSKVKSGADFPDYIKEIRELGVKSFETWVKDSHTEYFGENDYSTKSQPKYTDLKIGDEVDKERFTHQLKSHQRGETDYMKFCKDCAETGIEKWIVDLDQFTCIYYDKTGNEILTEEIPH</sequence>
<accession>A0A4U8WDR3</accession>
<proteinExistence type="predicted"/>
<dbReference type="RefSeq" id="WP_232520479.1">
    <property type="nucleotide sequence ID" value="NZ_LR215974.1"/>
</dbReference>
<dbReference type="Pfam" id="PF07166">
    <property type="entry name" value="DUF1398"/>
    <property type="match status" value="1"/>
</dbReference>
<dbReference type="KEGG" id="ctai:NCTC12078_02336"/>
<dbReference type="Proteomes" id="UP000290013">
    <property type="component" value="Chromosome"/>
</dbReference>
<keyword evidence="1" id="KW-0946">Virion</keyword>
<dbReference type="EMBL" id="LR215974">
    <property type="protein sequence ID" value="VFB04313.1"/>
    <property type="molecule type" value="Genomic_DNA"/>
</dbReference>
<gene>
    <name evidence="1" type="ORF">NCTC12078_02336</name>
</gene>
<name>A0A4U8WDR3_9FLAO</name>
<reference evidence="1 2" key="1">
    <citation type="submission" date="2019-02" db="EMBL/GenBank/DDBJ databases">
        <authorList>
            <consortium name="Pathogen Informatics"/>
        </authorList>
    </citation>
    <scope>NUCLEOTIDE SEQUENCE [LARGE SCALE GENOMIC DNA]</scope>
    <source>
        <strain evidence="1 2">3012STDY6944375</strain>
    </source>
</reference>
<dbReference type="InterPro" id="IPR009833">
    <property type="entry name" value="DUF1398"/>
</dbReference>
<organism evidence="1 2">
    <name type="scientific">Chryseobacterium taihuense</name>
    <dbReference type="NCBI Taxonomy" id="1141221"/>
    <lineage>
        <taxon>Bacteria</taxon>
        <taxon>Pseudomonadati</taxon>
        <taxon>Bacteroidota</taxon>
        <taxon>Flavobacteriia</taxon>
        <taxon>Flavobacteriales</taxon>
        <taxon>Weeksellaceae</taxon>
        <taxon>Chryseobacterium group</taxon>
        <taxon>Chryseobacterium</taxon>
    </lineage>
</organism>
<evidence type="ECO:0000313" key="2">
    <source>
        <dbReference type="Proteomes" id="UP000290013"/>
    </source>
</evidence>
<dbReference type="InterPro" id="IPR036696">
    <property type="entry name" value="YdfO-like_sf"/>
</dbReference>
<dbReference type="SUPFAM" id="SSF160419">
    <property type="entry name" value="YdfO-like"/>
    <property type="match status" value="1"/>
</dbReference>